<protein>
    <submittedName>
        <fullName evidence="2">Uncharacterized protein</fullName>
    </submittedName>
</protein>
<organism evidence="2 3">
    <name type="scientific">Symbiochloris irregularis</name>
    <dbReference type="NCBI Taxonomy" id="706552"/>
    <lineage>
        <taxon>Eukaryota</taxon>
        <taxon>Viridiplantae</taxon>
        <taxon>Chlorophyta</taxon>
        <taxon>core chlorophytes</taxon>
        <taxon>Trebouxiophyceae</taxon>
        <taxon>Trebouxiales</taxon>
        <taxon>Trebouxiaceae</taxon>
        <taxon>Symbiochloris</taxon>
    </lineage>
</organism>
<name>A0AAW1P2U0_9CHLO</name>
<feature type="compositionally biased region" description="Basic and acidic residues" evidence="1">
    <location>
        <begin position="20"/>
        <end position="32"/>
    </location>
</feature>
<accession>A0AAW1P2U0</accession>
<reference evidence="2 3" key="1">
    <citation type="journal article" date="2024" name="Nat. Commun.">
        <title>Phylogenomics reveals the evolutionary origins of lichenization in chlorophyte algae.</title>
        <authorList>
            <person name="Puginier C."/>
            <person name="Libourel C."/>
            <person name="Otte J."/>
            <person name="Skaloud P."/>
            <person name="Haon M."/>
            <person name="Grisel S."/>
            <person name="Petersen M."/>
            <person name="Berrin J.G."/>
            <person name="Delaux P.M."/>
            <person name="Dal Grande F."/>
            <person name="Keller J."/>
        </authorList>
    </citation>
    <scope>NUCLEOTIDE SEQUENCE [LARGE SCALE GENOMIC DNA]</scope>
    <source>
        <strain evidence="2 3">SAG 2036</strain>
    </source>
</reference>
<feature type="compositionally biased region" description="Basic and acidic residues" evidence="1">
    <location>
        <begin position="88"/>
        <end position="162"/>
    </location>
</feature>
<comment type="caution">
    <text evidence="2">The sequence shown here is derived from an EMBL/GenBank/DDBJ whole genome shotgun (WGS) entry which is preliminary data.</text>
</comment>
<evidence type="ECO:0000256" key="1">
    <source>
        <dbReference type="SAM" id="MobiDB-lite"/>
    </source>
</evidence>
<dbReference type="Proteomes" id="UP001465755">
    <property type="component" value="Unassembled WGS sequence"/>
</dbReference>
<dbReference type="AlphaFoldDB" id="A0AAW1P2U0"/>
<dbReference type="EMBL" id="JALJOQ010000054">
    <property type="protein sequence ID" value="KAK9804051.1"/>
    <property type="molecule type" value="Genomic_DNA"/>
</dbReference>
<feature type="compositionally biased region" description="Basic and acidic residues" evidence="1">
    <location>
        <begin position="38"/>
        <end position="72"/>
    </location>
</feature>
<evidence type="ECO:0000313" key="3">
    <source>
        <dbReference type="Proteomes" id="UP001465755"/>
    </source>
</evidence>
<feature type="region of interest" description="Disordered" evidence="1">
    <location>
        <begin position="17"/>
        <end position="162"/>
    </location>
</feature>
<keyword evidence="3" id="KW-1185">Reference proteome</keyword>
<gene>
    <name evidence="2" type="ORF">WJX73_009802</name>
</gene>
<evidence type="ECO:0000313" key="2">
    <source>
        <dbReference type="EMBL" id="KAK9804051.1"/>
    </source>
</evidence>
<sequence length="199" mass="21302">MTLGDKVKEVTHNIKATVTGHKDEKEAHAAAEHHHKGEAKGGVKAAEEDVKDAAGHAKDHLGAKVDKNKAEGGAKVGKGPEEANNLALKEEKKGEEKAHKGAIGDKLGDAKDNLKGGKDHAKDAAEHNKEKNKHEGQEKVDNARAKASNEEQSNTHERLSVDRASHPVLTGLVASVSYVPAHFRYPKWHCSAACKAVHV</sequence>
<proteinExistence type="predicted"/>